<organism evidence="2 3">
    <name type="scientific">Dermatophagoides pteronyssinus</name>
    <name type="common">European house dust mite</name>
    <dbReference type="NCBI Taxonomy" id="6956"/>
    <lineage>
        <taxon>Eukaryota</taxon>
        <taxon>Metazoa</taxon>
        <taxon>Ecdysozoa</taxon>
        <taxon>Arthropoda</taxon>
        <taxon>Chelicerata</taxon>
        <taxon>Arachnida</taxon>
        <taxon>Acari</taxon>
        <taxon>Acariformes</taxon>
        <taxon>Sarcoptiformes</taxon>
        <taxon>Astigmata</taxon>
        <taxon>Psoroptidia</taxon>
        <taxon>Analgoidea</taxon>
        <taxon>Pyroglyphidae</taxon>
        <taxon>Dermatophagoidinae</taxon>
        <taxon>Dermatophagoides</taxon>
    </lineage>
</organism>
<feature type="compositionally biased region" description="Polar residues" evidence="1">
    <location>
        <begin position="1"/>
        <end position="10"/>
    </location>
</feature>
<name>A0ABQ8JBK7_DERPT</name>
<evidence type="ECO:0000313" key="3">
    <source>
        <dbReference type="Proteomes" id="UP000887458"/>
    </source>
</evidence>
<reference evidence="2 3" key="2">
    <citation type="journal article" date="2022" name="Mol. Biol. Evol.">
        <title>Comparative Genomics Reveals Insights into the Divergent Evolution of Astigmatic Mites and Household Pest Adaptations.</title>
        <authorList>
            <person name="Xiong Q."/>
            <person name="Wan A.T."/>
            <person name="Liu X."/>
            <person name="Fung C.S."/>
            <person name="Xiao X."/>
            <person name="Malainual N."/>
            <person name="Hou J."/>
            <person name="Wang L."/>
            <person name="Wang M."/>
            <person name="Yang K.Y."/>
            <person name="Cui Y."/>
            <person name="Leung E.L."/>
            <person name="Nong W."/>
            <person name="Shin S.K."/>
            <person name="Au S.W."/>
            <person name="Jeong K.Y."/>
            <person name="Chew F.T."/>
            <person name="Hui J.H."/>
            <person name="Leung T.F."/>
            <person name="Tungtrongchitr A."/>
            <person name="Zhong N."/>
            <person name="Liu Z."/>
            <person name="Tsui S.K."/>
        </authorList>
    </citation>
    <scope>NUCLEOTIDE SEQUENCE [LARGE SCALE GENOMIC DNA]</scope>
    <source>
        <strain evidence="2">Derp</strain>
    </source>
</reference>
<evidence type="ECO:0000313" key="2">
    <source>
        <dbReference type="EMBL" id="KAH9419820.1"/>
    </source>
</evidence>
<feature type="region of interest" description="Disordered" evidence="1">
    <location>
        <begin position="1"/>
        <end position="43"/>
    </location>
</feature>
<proteinExistence type="predicted"/>
<dbReference type="Proteomes" id="UP000887458">
    <property type="component" value="Unassembled WGS sequence"/>
</dbReference>
<gene>
    <name evidence="2" type="ORF">DERP_001651</name>
</gene>
<accession>A0ABQ8JBK7</accession>
<sequence length="92" mass="10592">MLRRASVTQSARHKFESNLKRSGGTPIFLRSDRREPETGSVEQFESGLTELEFIFNDEEDDDSEPLGTILSCYISKTMKIRLAFKLYNKISK</sequence>
<dbReference type="EMBL" id="NJHN03000054">
    <property type="protein sequence ID" value="KAH9419820.1"/>
    <property type="molecule type" value="Genomic_DNA"/>
</dbReference>
<reference evidence="2 3" key="1">
    <citation type="journal article" date="2018" name="J. Allergy Clin. Immunol.">
        <title>High-quality assembly of Dermatophagoides pteronyssinus genome and transcriptome reveals a wide range of novel allergens.</title>
        <authorList>
            <person name="Liu X.Y."/>
            <person name="Yang K.Y."/>
            <person name="Wang M.Q."/>
            <person name="Kwok J.S."/>
            <person name="Zeng X."/>
            <person name="Yang Z."/>
            <person name="Xiao X.J."/>
            <person name="Lau C.P."/>
            <person name="Li Y."/>
            <person name="Huang Z.M."/>
            <person name="Ba J.G."/>
            <person name="Yim A.K."/>
            <person name="Ouyang C.Y."/>
            <person name="Ngai S.M."/>
            <person name="Chan T.F."/>
            <person name="Leung E.L."/>
            <person name="Liu L."/>
            <person name="Liu Z.G."/>
            <person name="Tsui S.K."/>
        </authorList>
    </citation>
    <scope>NUCLEOTIDE SEQUENCE [LARGE SCALE GENOMIC DNA]</scope>
    <source>
        <strain evidence="2">Derp</strain>
    </source>
</reference>
<comment type="caution">
    <text evidence="2">The sequence shown here is derived from an EMBL/GenBank/DDBJ whole genome shotgun (WGS) entry which is preliminary data.</text>
</comment>
<protein>
    <submittedName>
        <fullName evidence="2">Uncharacterized protein</fullName>
    </submittedName>
</protein>
<keyword evidence="3" id="KW-1185">Reference proteome</keyword>
<evidence type="ECO:0000256" key="1">
    <source>
        <dbReference type="SAM" id="MobiDB-lite"/>
    </source>
</evidence>